<dbReference type="Pfam" id="PF01891">
    <property type="entry name" value="CbiM"/>
    <property type="match status" value="1"/>
</dbReference>
<evidence type="ECO:0000313" key="9">
    <source>
        <dbReference type="EMBL" id="PWL08083.1"/>
    </source>
</evidence>
<keyword evidence="2" id="KW-0813">Transport</keyword>
<keyword evidence="10" id="KW-1185">Reference proteome</keyword>
<feature type="transmembrane region" description="Helical" evidence="7">
    <location>
        <begin position="136"/>
        <end position="163"/>
    </location>
</feature>
<reference evidence="9 11" key="1">
    <citation type="submission" date="2016-04" db="EMBL/GenBank/DDBJ databases">
        <title>Genome sequence of Methanosphaera cuniculi DSM 4103.</title>
        <authorList>
            <person name="Poehlein A."/>
            <person name="Seedorf H."/>
            <person name="Daniel R."/>
        </authorList>
    </citation>
    <scope>NUCLEOTIDE SEQUENCE [LARGE SCALE GENOMIC DNA]</scope>
    <source>
        <strain evidence="9 11">DSM 4103</strain>
    </source>
</reference>
<dbReference type="Proteomes" id="UP000246004">
    <property type="component" value="Unassembled WGS sequence"/>
</dbReference>
<evidence type="ECO:0000256" key="1">
    <source>
        <dbReference type="ARBA" id="ARBA00004651"/>
    </source>
</evidence>
<comment type="subcellular location">
    <subcellularLocation>
        <location evidence="1">Cell membrane</location>
        <topology evidence="1">Multi-pass membrane protein</topology>
    </subcellularLocation>
</comment>
<feature type="transmembrane region" description="Helical" evidence="7">
    <location>
        <begin position="12"/>
        <end position="29"/>
    </location>
</feature>
<feature type="transmembrane region" description="Helical" evidence="7">
    <location>
        <begin position="87"/>
        <end position="105"/>
    </location>
</feature>
<evidence type="ECO:0000313" key="11">
    <source>
        <dbReference type="Proteomes" id="UP000246004"/>
    </source>
</evidence>
<evidence type="ECO:0000256" key="2">
    <source>
        <dbReference type="ARBA" id="ARBA00022448"/>
    </source>
</evidence>
<dbReference type="PANTHER" id="PTHR34229:SF1">
    <property type="entry name" value="METAL TRANSPORT PROTEIN HI_1621-RELATED"/>
    <property type="match status" value="1"/>
</dbReference>
<dbReference type="GO" id="GO:0000041">
    <property type="term" value="P:transition metal ion transport"/>
    <property type="evidence" value="ECO:0007669"/>
    <property type="project" value="InterPro"/>
</dbReference>
<dbReference type="PANTHER" id="PTHR34229">
    <property type="entry name" value="METAL TRANSPORT PROTEIN HI_1621-RELATED"/>
    <property type="match status" value="1"/>
</dbReference>
<evidence type="ECO:0000256" key="3">
    <source>
        <dbReference type="ARBA" id="ARBA00022475"/>
    </source>
</evidence>
<dbReference type="OrthoDB" id="82525at2157"/>
<feature type="transmembrane region" description="Helical" evidence="7">
    <location>
        <begin position="63"/>
        <end position="80"/>
    </location>
</feature>
<evidence type="ECO:0000313" key="10">
    <source>
        <dbReference type="Proteomes" id="UP000217528"/>
    </source>
</evidence>
<evidence type="ECO:0000256" key="7">
    <source>
        <dbReference type="SAM" id="Phobius"/>
    </source>
</evidence>
<dbReference type="EMBL" id="LMVN01000011">
    <property type="protein sequence ID" value="PAV07594.1"/>
    <property type="molecule type" value="Genomic_DNA"/>
</dbReference>
<evidence type="ECO:0000256" key="4">
    <source>
        <dbReference type="ARBA" id="ARBA00022692"/>
    </source>
</evidence>
<evidence type="ECO:0000256" key="5">
    <source>
        <dbReference type="ARBA" id="ARBA00022989"/>
    </source>
</evidence>
<proteinExistence type="predicted"/>
<dbReference type="Gene3D" id="1.10.1760.20">
    <property type="match status" value="1"/>
</dbReference>
<keyword evidence="6 7" id="KW-0472">Membrane</keyword>
<evidence type="ECO:0000313" key="8">
    <source>
        <dbReference type="EMBL" id="PAV07594.1"/>
    </source>
</evidence>
<sequence>MHLPDGIIPLDQAIVYWIITVLILCFFFYKFRDDKTQTKDMIKIAIFSVCCFILSAVQVPSPLGIPIHFFLIPVITLIIGPVKTLMVSFISLLAQALILSMGGITSLGANFIVMGFIITITTYVFYKIFIELNESVAIFLATLISIMFATFTQVAQLIIAGAMNFESLLASLVPFYLFISIIEGIFNIIIIRLLKDMKPELLKEGGIIK</sequence>
<dbReference type="GO" id="GO:0005886">
    <property type="term" value="C:plasma membrane"/>
    <property type="evidence" value="ECO:0007669"/>
    <property type="project" value="UniProtKB-SubCell"/>
</dbReference>
<keyword evidence="3" id="KW-1003">Cell membrane</keyword>
<feature type="transmembrane region" description="Helical" evidence="7">
    <location>
        <begin position="175"/>
        <end position="194"/>
    </location>
</feature>
<dbReference type="RefSeq" id="WP_095608480.1">
    <property type="nucleotide sequence ID" value="NZ_LMVN01000011.1"/>
</dbReference>
<gene>
    <name evidence="9" type="primary">cbiM_1</name>
    <name evidence="8" type="ORF">ASJ82_07930</name>
    <name evidence="9" type="ORF">MSCUN_10140</name>
</gene>
<keyword evidence="5 7" id="KW-1133">Transmembrane helix</keyword>
<dbReference type="EMBL" id="LWMS01000031">
    <property type="protein sequence ID" value="PWL08083.1"/>
    <property type="molecule type" value="Genomic_DNA"/>
</dbReference>
<dbReference type="Proteomes" id="UP000217528">
    <property type="component" value="Unassembled WGS sequence"/>
</dbReference>
<evidence type="ECO:0000256" key="6">
    <source>
        <dbReference type="ARBA" id="ARBA00023136"/>
    </source>
</evidence>
<feature type="transmembrane region" description="Helical" evidence="7">
    <location>
        <begin position="41"/>
        <end position="57"/>
    </location>
</feature>
<dbReference type="AlphaFoldDB" id="A0A2A2HEA0"/>
<feature type="transmembrane region" description="Helical" evidence="7">
    <location>
        <begin position="111"/>
        <end position="129"/>
    </location>
</feature>
<reference evidence="8 10" key="2">
    <citation type="journal article" date="2017" name="BMC Genomics">
        <title>Genomic analysis of methanogenic archaea reveals a shift towards energy conservation.</title>
        <authorList>
            <person name="Gilmore S.P."/>
            <person name="Henske J.K."/>
            <person name="Sexton J.A."/>
            <person name="Solomon K.V."/>
            <person name="Seppala S."/>
            <person name="Yoo J.I."/>
            <person name="Huyett L.M."/>
            <person name="Pressman A."/>
            <person name="Cogan J.Z."/>
            <person name="Kivenson V."/>
            <person name="Peng X."/>
            <person name="Tan Y."/>
            <person name="Valentine D.L."/>
            <person name="O'Malley M.A."/>
        </authorList>
    </citation>
    <scope>NUCLEOTIDE SEQUENCE [LARGE SCALE GENOMIC DNA]</scope>
    <source>
        <strain evidence="8 10">1R-7</strain>
    </source>
</reference>
<name>A0A2A2HEA0_9EURY</name>
<protein>
    <submittedName>
        <fullName evidence="8">Cobalamin biosynthesis protein CobM</fullName>
    </submittedName>
    <submittedName>
        <fullName evidence="9">Cobalt transport protein CbiM</fullName>
    </submittedName>
</protein>
<accession>A0A2A2HEA0</accession>
<comment type="caution">
    <text evidence="8">The sequence shown here is derived from an EMBL/GenBank/DDBJ whole genome shotgun (WGS) entry which is preliminary data.</text>
</comment>
<keyword evidence="4 7" id="KW-0812">Transmembrane</keyword>
<organism evidence="8 10">
    <name type="scientific">Methanosphaera cuniculi</name>
    <dbReference type="NCBI Taxonomy" id="1077256"/>
    <lineage>
        <taxon>Archaea</taxon>
        <taxon>Methanobacteriati</taxon>
        <taxon>Methanobacteriota</taxon>
        <taxon>Methanomada group</taxon>
        <taxon>Methanobacteria</taxon>
        <taxon>Methanobacteriales</taxon>
        <taxon>Methanobacteriaceae</taxon>
        <taxon>Methanosphaera</taxon>
    </lineage>
</organism>
<dbReference type="InterPro" id="IPR002751">
    <property type="entry name" value="CbiM/NikMN"/>
</dbReference>